<sequence>MASLPSSPNLKDHGFTPRREFIRDPKPPPNSFSLLAISSSSFIRLYSFTPSVITSLNAYLRQAGLLQTYREDVPKQFFEFCLEGKPWSSPKSVASERLLIEILSVVSHHGYNFLSTLDYGRESDDRLALAFSRPAALSQSSSPSPTPIPPHNGSGTTLSSKLRSYPFALSFPSMTTLRVICPPLHSTPAILQAVRSAWPRGVEGEKKIGDNCFEFKLKGYKWFHEDTFSTDSLQHILSLLSALDAHGFELQTSISLTNTRSRVKDLWIFTGPSSVDDFTLRDSLSALRASPEPSRLALSPDPFGAQHTAMQSHRRLVTDPLTSPRPASPMRHGRAVTDDPHAQAYNDTRTKSPVSPTPSNLLRKPAPRAQVPVSVHDDGDHGNAEGYRTILPSTIPSGVENMTGVGAVTPDVFYSTSLFAQSTEPAMSQSVRSPSPDIPPDDEPPLAQVSDPEPPKEEQEITHFPDTGHLSGPLLSPSAFRDSAVSATTDVSAMIPIKWTGQGAEHMDENDRIPSTPMFPGGWQPTPVYEKDEQLATETPLDIHLDQDKQPEQPIQDVRVASPQMMDGEVRQSEVGLIISSAGPLAPLQEEKEEDSGDGEAARRQTAASSGQGWVLVNVEAQSAETAQLAGPPGPSSQGDGTAAGSAPEAAPNPASQTSSPLPPAAKAIVIIDAVESKKKPQSSSRIKRFLSITRKDSSKEEDEKDKPKVHSRTLSMGQKLRQIGTPEAMRNEDKRRSFD</sequence>
<gene>
    <name evidence="2" type="ORF">D9758_000116</name>
</gene>
<feature type="region of interest" description="Disordered" evidence="1">
    <location>
        <begin position="569"/>
        <end position="740"/>
    </location>
</feature>
<dbReference type="OrthoDB" id="3358646at2759"/>
<feature type="region of interest" description="Disordered" evidence="1">
    <location>
        <begin position="422"/>
        <end position="476"/>
    </location>
</feature>
<evidence type="ECO:0000313" key="3">
    <source>
        <dbReference type="Proteomes" id="UP000559256"/>
    </source>
</evidence>
<feature type="compositionally biased region" description="Basic and acidic residues" evidence="1">
    <location>
        <begin position="730"/>
        <end position="740"/>
    </location>
</feature>
<dbReference type="EMBL" id="JAACJM010000001">
    <property type="protein sequence ID" value="KAF5374802.1"/>
    <property type="molecule type" value="Genomic_DNA"/>
</dbReference>
<dbReference type="AlphaFoldDB" id="A0A8H5H156"/>
<feature type="region of interest" description="Disordered" evidence="1">
    <location>
        <begin position="289"/>
        <end position="389"/>
    </location>
</feature>
<organism evidence="2 3">
    <name type="scientific">Tetrapyrgos nigripes</name>
    <dbReference type="NCBI Taxonomy" id="182062"/>
    <lineage>
        <taxon>Eukaryota</taxon>
        <taxon>Fungi</taxon>
        <taxon>Dikarya</taxon>
        <taxon>Basidiomycota</taxon>
        <taxon>Agaricomycotina</taxon>
        <taxon>Agaricomycetes</taxon>
        <taxon>Agaricomycetidae</taxon>
        <taxon>Agaricales</taxon>
        <taxon>Marasmiineae</taxon>
        <taxon>Marasmiaceae</taxon>
        <taxon>Tetrapyrgos</taxon>
    </lineage>
</organism>
<dbReference type="PANTHER" id="PTHR38696:SF1">
    <property type="entry name" value="MEDIATOR OF RNA POLYMERASE II TRANSCRIPTION SUBUNIT 13"/>
    <property type="match status" value="1"/>
</dbReference>
<accession>A0A8H5H156</accession>
<feature type="compositionally biased region" description="Polar residues" evidence="1">
    <location>
        <begin position="422"/>
        <end position="432"/>
    </location>
</feature>
<dbReference type="PANTHER" id="PTHR38696">
    <property type="entry name" value="MEDIATOR OF RNA POLYMERASE II TRANSCRIPTION SUBUNIT 13"/>
    <property type="match status" value="1"/>
</dbReference>
<feature type="region of interest" description="Disordered" evidence="1">
    <location>
        <begin position="1"/>
        <end position="24"/>
    </location>
</feature>
<reference evidence="2 3" key="1">
    <citation type="journal article" date="2020" name="ISME J.">
        <title>Uncovering the hidden diversity of litter-decomposition mechanisms in mushroom-forming fungi.</title>
        <authorList>
            <person name="Floudas D."/>
            <person name="Bentzer J."/>
            <person name="Ahren D."/>
            <person name="Johansson T."/>
            <person name="Persson P."/>
            <person name="Tunlid A."/>
        </authorList>
    </citation>
    <scope>NUCLEOTIDE SEQUENCE [LARGE SCALE GENOMIC DNA]</scope>
    <source>
        <strain evidence="2 3">CBS 291.85</strain>
    </source>
</reference>
<comment type="caution">
    <text evidence="2">The sequence shown here is derived from an EMBL/GenBank/DDBJ whole genome shotgun (WGS) entry which is preliminary data.</text>
</comment>
<dbReference type="Proteomes" id="UP000559256">
    <property type="component" value="Unassembled WGS sequence"/>
</dbReference>
<feature type="compositionally biased region" description="Basic and acidic residues" evidence="1">
    <location>
        <begin position="10"/>
        <end position="24"/>
    </location>
</feature>
<name>A0A8H5H156_9AGAR</name>
<proteinExistence type="predicted"/>
<evidence type="ECO:0000313" key="2">
    <source>
        <dbReference type="EMBL" id="KAF5374802.1"/>
    </source>
</evidence>
<evidence type="ECO:0000256" key="1">
    <source>
        <dbReference type="SAM" id="MobiDB-lite"/>
    </source>
</evidence>
<protein>
    <submittedName>
        <fullName evidence="2">Uncharacterized protein</fullName>
    </submittedName>
</protein>
<keyword evidence="3" id="KW-1185">Reference proteome</keyword>
<feature type="compositionally biased region" description="Polar residues" evidence="1">
    <location>
        <begin position="345"/>
        <end position="360"/>
    </location>
</feature>
<feature type="region of interest" description="Disordered" evidence="1">
    <location>
        <begin position="137"/>
        <end position="157"/>
    </location>
</feature>
<feature type="compositionally biased region" description="Basic and acidic residues" evidence="1">
    <location>
        <begin position="453"/>
        <end position="463"/>
    </location>
</feature>